<dbReference type="Pfam" id="PF10495">
    <property type="entry name" value="PACT_coil_coil"/>
    <property type="match status" value="1"/>
</dbReference>
<evidence type="ECO:0000313" key="10">
    <source>
        <dbReference type="Proteomes" id="UP000282613"/>
    </source>
</evidence>
<feature type="region of interest" description="Disordered" evidence="7">
    <location>
        <begin position="1403"/>
        <end position="1452"/>
    </location>
</feature>
<feature type="compositionally biased region" description="Acidic residues" evidence="7">
    <location>
        <begin position="1239"/>
        <end position="1249"/>
    </location>
</feature>
<feature type="region of interest" description="Disordered" evidence="7">
    <location>
        <begin position="244"/>
        <end position="272"/>
    </location>
</feature>
<keyword evidence="4 6" id="KW-0175">Coiled coil</keyword>
<accession>A0A158R7S4</accession>
<keyword evidence="10" id="KW-1185">Reference proteome</keyword>
<feature type="compositionally biased region" description="Acidic residues" evidence="7">
    <location>
        <begin position="244"/>
        <end position="255"/>
    </location>
</feature>
<evidence type="ECO:0000259" key="8">
    <source>
        <dbReference type="Pfam" id="PF10495"/>
    </source>
</evidence>
<evidence type="ECO:0000313" key="9">
    <source>
        <dbReference type="EMBL" id="VDK33217.1"/>
    </source>
</evidence>
<feature type="compositionally biased region" description="Polar residues" evidence="7">
    <location>
        <begin position="1348"/>
        <end position="1386"/>
    </location>
</feature>
<evidence type="ECO:0000256" key="2">
    <source>
        <dbReference type="ARBA" id="ARBA00022490"/>
    </source>
</evidence>
<feature type="compositionally biased region" description="Polar residues" evidence="7">
    <location>
        <begin position="1443"/>
        <end position="1452"/>
    </location>
</feature>
<feature type="region of interest" description="Disordered" evidence="7">
    <location>
        <begin position="1229"/>
        <end position="1249"/>
    </location>
</feature>
<feature type="coiled-coil region" evidence="6">
    <location>
        <begin position="1477"/>
        <end position="1532"/>
    </location>
</feature>
<feature type="compositionally biased region" description="Low complexity" evidence="7">
    <location>
        <begin position="2469"/>
        <end position="2486"/>
    </location>
</feature>
<dbReference type="EMBL" id="UYRS01018341">
    <property type="protein sequence ID" value="VDK33217.1"/>
    <property type="molecule type" value="Genomic_DNA"/>
</dbReference>
<feature type="region of interest" description="Disordered" evidence="7">
    <location>
        <begin position="2103"/>
        <end position="2142"/>
    </location>
</feature>
<feature type="compositionally biased region" description="Low complexity" evidence="7">
    <location>
        <begin position="997"/>
        <end position="1006"/>
    </location>
</feature>
<feature type="region of interest" description="Disordered" evidence="7">
    <location>
        <begin position="297"/>
        <end position="317"/>
    </location>
</feature>
<dbReference type="OrthoDB" id="2020852at2759"/>
<evidence type="ECO:0000256" key="5">
    <source>
        <dbReference type="ARBA" id="ARBA00023212"/>
    </source>
</evidence>
<reference evidence="11" key="1">
    <citation type="submission" date="2016-04" db="UniProtKB">
        <authorList>
            <consortium name="WormBaseParasite"/>
        </authorList>
    </citation>
    <scope>IDENTIFICATION</scope>
</reference>
<keyword evidence="3" id="KW-0597">Phosphoprotein</keyword>
<feature type="region of interest" description="Disordered" evidence="7">
    <location>
        <begin position="1348"/>
        <end position="1387"/>
    </location>
</feature>
<feature type="domain" description="Pericentrin/AKAP-450 centrosomal targeting" evidence="8">
    <location>
        <begin position="2326"/>
        <end position="2417"/>
    </location>
</feature>
<feature type="compositionally biased region" description="Low complexity" evidence="7">
    <location>
        <begin position="1425"/>
        <end position="1442"/>
    </location>
</feature>
<evidence type="ECO:0000256" key="4">
    <source>
        <dbReference type="ARBA" id="ARBA00023054"/>
    </source>
</evidence>
<evidence type="ECO:0000256" key="7">
    <source>
        <dbReference type="SAM" id="MobiDB-lite"/>
    </source>
</evidence>
<proteinExistence type="predicted"/>
<dbReference type="Proteomes" id="UP000282613">
    <property type="component" value="Unassembled WGS sequence"/>
</dbReference>
<feature type="region of interest" description="Disordered" evidence="7">
    <location>
        <begin position="1608"/>
        <end position="1674"/>
    </location>
</feature>
<feature type="region of interest" description="Disordered" evidence="7">
    <location>
        <begin position="990"/>
        <end position="1048"/>
    </location>
</feature>
<feature type="coiled-coil region" evidence="6">
    <location>
        <begin position="109"/>
        <end position="175"/>
    </location>
</feature>
<dbReference type="STRING" id="60517.A0A158R7S4"/>
<comment type="subcellular location">
    <subcellularLocation>
        <location evidence="1">Cytoplasm</location>
        <location evidence="1">Cytoskeleton</location>
        <location evidence="1">Microtubule organizing center</location>
    </subcellularLocation>
</comment>
<reference evidence="9 10" key="2">
    <citation type="submission" date="2018-11" db="EMBL/GenBank/DDBJ databases">
        <authorList>
            <consortium name="Pathogen Informatics"/>
        </authorList>
    </citation>
    <scope>NUCLEOTIDE SEQUENCE [LARGE SCALE GENOMIC DNA]</scope>
</reference>
<feature type="compositionally biased region" description="Polar residues" evidence="7">
    <location>
        <begin position="1649"/>
        <end position="1659"/>
    </location>
</feature>
<keyword evidence="5" id="KW-0206">Cytoskeleton</keyword>
<feature type="compositionally biased region" description="Polar residues" evidence="7">
    <location>
        <begin position="1229"/>
        <end position="1238"/>
    </location>
</feature>
<dbReference type="Gene3D" id="1.10.287.1490">
    <property type="match status" value="1"/>
</dbReference>
<feature type="compositionally biased region" description="Polar residues" evidence="7">
    <location>
        <begin position="2502"/>
        <end position="2514"/>
    </location>
</feature>
<feature type="region of interest" description="Disordered" evidence="7">
    <location>
        <begin position="327"/>
        <end position="346"/>
    </location>
</feature>
<name>A0A158R7S4_TAEAS</name>
<dbReference type="PANTHER" id="PTHR43941">
    <property type="entry name" value="STRUCTURAL MAINTENANCE OF CHROMOSOMES PROTEIN 2"/>
    <property type="match status" value="1"/>
</dbReference>
<feature type="coiled-coil region" evidence="6">
    <location>
        <begin position="1913"/>
        <end position="2014"/>
    </location>
</feature>
<evidence type="ECO:0000313" key="11">
    <source>
        <dbReference type="WBParaSite" id="TASK_0000430201-mRNA-1"/>
    </source>
</evidence>
<evidence type="ECO:0000256" key="6">
    <source>
        <dbReference type="SAM" id="Coils"/>
    </source>
</evidence>
<dbReference type="InterPro" id="IPR019528">
    <property type="entry name" value="PACT_domain"/>
</dbReference>
<gene>
    <name evidence="9" type="ORF">TASK_LOCUS4303</name>
</gene>
<feature type="coiled-coil region" evidence="6">
    <location>
        <begin position="1320"/>
        <end position="1347"/>
    </location>
</feature>
<evidence type="ECO:0000256" key="1">
    <source>
        <dbReference type="ARBA" id="ARBA00004267"/>
    </source>
</evidence>
<organism evidence="11">
    <name type="scientific">Taenia asiatica</name>
    <name type="common">Asian tapeworm</name>
    <dbReference type="NCBI Taxonomy" id="60517"/>
    <lineage>
        <taxon>Eukaryota</taxon>
        <taxon>Metazoa</taxon>
        <taxon>Spiralia</taxon>
        <taxon>Lophotrochozoa</taxon>
        <taxon>Platyhelminthes</taxon>
        <taxon>Cestoda</taxon>
        <taxon>Eucestoda</taxon>
        <taxon>Cyclophyllidea</taxon>
        <taxon>Taeniidae</taxon>
        <taxon>Taenia</taxon>
    </lineage>
</organism>
<dbReference type="GO" id="GO:0005815">
    <property type="term" value="C:microtubule organizing center"/>
    <property type="evidence" value="ECO:0007669"/>
    <property type="project" value="UniProtKB-SubCell"/>
</dbReference>
<feature type="compositionally biased region" description="Polar residues" evidence="7">
    <location>
        <begin position="1611"/>
        <end position="1620"/>
    </location>
</feature>
<sequence length="2552" mass="280358">MVDCLREELNTGRDDCFEKVIKYLEEKSRDYCRKLSDAFGSAEYFQKFQNCYENLDPLNGVNPSDCPFHEHLCAILEWRALLAAEVEALRSIREEIEDYPKDFEIQIRLSEALHEQNRLRRELESLRDQNERLQMENSAYNAIMEEVKKDFNERLAEANDRAKKAEKAFIDLTRRRSAVPISGAAAVATSMDESNLAAQKRSSGSVLNAVTSVAFPYKASMDKVRSSSLRFKEYSTLTAWEDFDSLDEGSGDENEVERKKDPTPPKPAMLEFQSSSSPALLPKVWPPLNDVVTELPSFDASPIKPSRSNDAPMKTSEPFVEGVSASLSSTPRKSLPSALTTPCQADTSPPELAFVAPECPSAGSSATRHSRVLAESEGSDVVDRAAYLQLYDEVLELRSELEKVRPKPPPSQVSITTTQTNDLGLTTQLCDLRDQVSQPTVREASFASPAQVVGGSVPNPIPLSENKHFTDWSISLDQTSTSCAQMESERACGPDELEEEDTRTPRASVCLVVDVSGSETKVVRIPTPHRSNCHIISAQATVSMPEHGTTISFRVEGERRKVNGNGGESSESLTDYVTSPSDTSISESFMPQVGDNCTTVSPAVRVRRFYCLRLSNSTLTSFPPRIAYFIFMVAMLAFRSWWHGSPIDHQLQSLFQSAGQQTEMPFCCFNCSMDSVNTHSGLVPLPETNPSGIGESIFSPASTLQELNVDFSESTTRQGKIQGFKCAECINASKIDMSDASSECHLLATEALQERNHHLSDSLTAAACVCLGLQERLSGVLCGEVPQPGSSTHFLLIYLTINSNLSENLTDLTPILQKLGAEVERISTAFIELKEKRDSQPSYEEEIIKLREKLEEAERLLEERLPSDSHIVAMRMNEVLEAEREQLQRELNQRLADCGSTHATSVAELEKVQADLSARLSSSEVRASNLENERNAVMQKLNATERFLNEQLQEREQEREEFQTEVAALQVEIAALSKGFSSFRTKLTSLERRQSRESSSASSSLTHTPAVSPRKTKVRHPQPHPSLLSIPDSSGHSDIDDSPAFELAPTPQSMVDHLSGLPTLHQYEWVGCCLDGPVVTDHPPRRSPSSSPYRVRFDTFESSWSEDSDYHSPSECEYFKQLMAICQLDALEIELHKISNLRSEIVRSELNLCEVCIPHGLSVNNLNTIVVLPDFNSFDTFILTQSRPYSAGDAALRQQTRPPVKLTTTCVGGSPVELVDASVSVQTSISGRSSTSTEFDGEEEDPISAEDEVDDVQTTTTTAAAMGVVTTTVTTTTKKRPNLNAAQKPRSRFSRRCVINSPEVANSVGLDVEMRHVAEMEELREALTQAQLALAEKNSELATLQNQLNSAPHSPTAEKQQLKSPCNTNSRASVHVQTSPNVSSDSGACWSCDTGVANYATTSNQAPQVSPHDSRDSTLSPPPIADRSAASSSSSNAEISVSTPPSGASSQTVDIDAQMADEEELCQPPEQVSSSESDHLAADLEEARAEIQALKAEINGLINYQDDLHRDFELVQSMLEERQSEVERLQKELLEVPIRLQAEFDASVRKLQKRMNDKCDAVEERDEDLYMLNEEKANFFHSFSGRNLCLLLQEALTNRVAELEKELADLRSSTTSGRQSEVTREETASQTDPPHWTVESGIQVDLERSSPTPKTQSCADTDCASEEDLPFDGDSIVPAQTAAFSSAVPPTADEALAFVDHLQQESCRLLSLSLTAAPSQTTATHEGELADPNDYKSQLISKLIEANRTLKLVVENIIKDLSLHDNQTKAFTTDKSAAPIPKSRDLSDQLYFSLLSALLADRKANLLLITSTTIDKAANTALVGVSSHTRPDRLKATSQADINDVMKALTDYAITEEERWNVLSSALVSDRTNLLTNLDSLKMCQESLRGEVASLTDQLTARDASLAEKSTAMNELSADRRVLEATVSGLKKELADVKTEYENQFVLFRRQLGEERQHVVELESTLQASQSALTQAREQVASLESDLRNFSAKVRLEQNRSHLAETRIVQLEQEITTLKSSYVRLGPKANVNGGMSTLQASGLKKNESSPINISNQLASVRLQAIRAEKMSRELHACSEDLRVSLAEAELALLPMCLGKENGHLGSSSGGTGSSSTSGDEESPLSGEVVNRPLPKQLTDSGFADTPAGLRRLHLACVRLIRLVSFATGDHSAPSPAASSSSSDSLNNPAELLRHAVLGGKKADFLEQSNATEIFSCLADIESHVRSLIGGSVVNLQITSSTSTAAANALIAQAKQLILNGVAHLDSGLAKIAGSMDNALYHMPSESKSTQCSLVTNHQTSGDSRSVSLEKVKSVHFRLQFRHMSARYLRMESYRRALVYQKQYLLLLLGDFQHSVQRVTTSLGQGLLMGTSSRQDMEGNPLPSQHWPLDSPPALVRFRAAARCIMIIHRVKQLRLKWQRTGIRRHAPPFPHSMESRGLGSSFANVDTTSSTLVAVSSPSDGILPQQRHSTASSSRPSDRSSFSTQSERLESGLGLNRRNYPIPSTTQPSRPSYSQKEHVDASSSLHHHHRVPSPNPLGTSSDGRFRCGPFRG</sequence>
<evidence type="ECO:0000256" key="3">
    <source>
        <dbReference type="ARBA" id="ARBA00022553"/>
    </source>
</evidence>
<keyword evidence="2" id="KW-0963">Cytoplasm</keyword>
<protein>
    <submittedName>
        <fullName evidence="11">PACT_coil_coil domain-containing protein</fullName>
    </submittedName>
</protein>
<dbReference type="GO" id="GO:0005737">
    <property type="term" value="C:cytoplasm"/>
    <property type="evidence" value="ECO:0007669"/>
    <property type="project" value="UniProtKB-ARBA"/>
</dbReference>
<dbReference type="WBParaSite" id="TASK_0000430201-mRNA-1">
    <property type="protein sequence ID" value="TASK_0000430201-mRNA-1"/>
    <property type="gene ID" value="TASK_0000430201"/>
</dbReference>
<feature type="coiled-coil region" evidence="6">
    <location>
        <begin position="840"/>
        <end position="972"/>
    </location>
</feature>
<feature type="region of interest" description="Disordered" evidence="7">
    <location>
        <begin position="2455"/>
        <end position="2552"/>
    </location>
</feature>